<dbReference type="EnsemblMetazoa" id="CJA31865.1">
    <property type="protein sequence ID" value="CJA31865.1"/>
    <property type="gene ID" value="WBGene00207712"/>
</dbReference>
<reference evidence="6" key="2">
    <citation type="submission" date="2022-06" db="UniProtKB">
        <authorList>
            <consortium name="EnsemblMetazoa"/>
        </authorList>
    </citation>
    <scope>IDENTIFICATION</scope>
    <source>
        <strain evidence="6">DF5081</strain>
    </source>
</reference>
<name>A0A8R1EBG3_CAEJA</name>
<evidence type="ECO:0000256" key="1">
    <source>
        <dbReference type="ARBA" id="ARBA00004141"/>
    </source>
</evidence>
<evidence type="ECO:0000313" key="6">
    <source>
        <dbReference type="EnsemblMetazoa" id="CJA31865.1"/>
    </source>
</evidence>
<sequence>MAECGAQCALSIITVGFVWGATNPFLRRGATKQEDLERKKEDERLLEIVGRFLKSFLDWRFSVPFVINQSGSILFNALVVNFPVTIVVPCVNVIQLIATILVGRALGEKIDKSSARQTIGMLLASTAIIGMLCVD</sequence>
<comment type="subcellular location">
    <subcellularLocation>
        <location evidence="1">Membrane</location>
        <topology evidence="1">Multi-pass membrane protein</topology>
    </subcellularLocation>
</comment>
<dbReference type="Proteomes" id="UP000005237">
    <property type="component" value="Unassembled WGS sequence"/>
</dbReference>
<feature type="transmembrane region" description="Helical" evidence="5">
    <location>
        <begin position="73"/>
        <end position="102"/>
    </location>
</feature>
<reference evidence="7" key="1">
    <citation type="submission" date="2010-08" db="EMBL/GenBank/DDBJ databases">
        <authorList>
            <consortium name="Caenorhabditis japonica Sequencing Consortium"/>
            <person name="Wilson R.K."/>
        </authorList>
    </citation>
    <scope>NUCLEOTIDE SEQUENCE [LARGE SCALE GENOMIC DNA]</scope>
    <source>
        <strain evidence="7">DF5081</strain>
    </source>
</reference>
<organism evidence="6 7">
    <name type="scientific">Caenorhabditis japonica</name>
    <dbReference type="NCBI Taxonomy" id="281687"/>
    <lineage>
        <taxon>Eukaryota</taxon>
        <taxon>Metazoa</taxon>
        <taxon>Ecdysozoa</taxon>
        <taxon>Nematoda</taxon>
        <taxon>Chromadorea</taxon>
        <taxon>Rhabditida</taxon>
        <taxon>Rhabditina</taxon>
        <taxon>Rhabditomorpha</taxon>
        <taxon>Rhabditoidea</taxon>
        <taxon>Rhabditidae</taxon>
        <taxon>Peloderinae</taxon>
        <taxon>Caenorhabditis</taxon>
    </lineage>
</organism>
<evidence type="ECO:0000256" key="4">
    <source>
        <dbReference type="ARBA" id="ARBA00023136"/>
    </source>
</evidence>
<dbReference type="PANTHER" id="PTHR28668">
    <property type="entry name" value="TRANSMEMBRANE PROTEIN 234"/>
    <property type="match status" value="1"/>
</dbReference>
<dbReference type="InterPro" id="IPR018908">
    <property type="entry name" value="TMEM234"/>
</dbReference>
<evidence type="ECO:0000256" key="3">
    <source>
        <dbReference type="ARBA" id="ARBA00022989"/>
    </source>
</evidence>
<dbReference type="GO" id="GO:0016020">
    <property type="term" value="C:membrane"/>
    <property type="evidence" value="ECO:0007669"/>
    <property type="project" value="UniProtKB-SubCell"/>
</dbReference>
<keyword evidence="7" id="KW-1185">Reference proteome</keyword>
<dbReference type="Pfam" id="PF10639">
    <property type="entry name" value="TMEM234"/>
    <property type="match status" value="1"/>
</dbReference>
<evidence type="ECO:0000256" key="2">
    <source>
        <dbReference type="ARBA" id="ARBA00022692"/>
    </source>
</evidence>
<dbReference type="PANTHER" id="PTHR28668:SF1">
    <property type="entry name" value="TRANSMEMBRANE PROTEIN 234"/>
    <property type="match status" value="1"/>
</dbReference>
<evidence type="ECO:0000256" key="5">
    <source>
        <dbReference type="SAM" id="Phobius"/>
    </source>
</evidence>
<evidence type="ECO:0008006" key="8">
    <source>
        <dbReference type="Google" id="ProtNLM"/>
    </source>
</evidence>
<proteinExistence type="predicted"/>
<keyword evidence="4 5" id="KW-0472">Membrane</keyword>
<keyword evidence="2 5" id="KW-0812">Transmembrane</keyword>
<feature type="transmembrane region" description="Helical" evidence="5">
    <location>
        <begin position="114"/>
        <end position="132"/>
    </location>
</feature>
<keyword evidence="3 5" id="KW-1133">Transmembrane helix</keyword>
<protein>
    <recommendedName>
        <fullName evidence="8">Transmembrane protein 234 homolog</fullName>
    </recommendedName>
</protein>
<accession>A0A8R1EBG3</accession>
<evidence type="ECO:0000313" key="7">
    <source>
        <dbReference type="Proteomes" id="UP000005237"/>
    </source>
</evidence>
<dbReference type="AlphaFoldDB" id="A0A8R1EBG3"/>